<dbReference type="InterPro" id="IPR051542">
    <property type="entry name" value="Hydrogenase_cytochrome"/>
</dbReference>
<dbReference type="PANTHER" id="PTHR30485">
    <property type="entry name" value="NI/FE-HYDROGENASE 1 B-TYPE CYTOCHROME SUBUNIT"/>
    <property type="match status" value="1"/>
</dbReference>
<dbReference type="EMBL" id="JAOTJD010000012">
    <property type="protein sequence ID" value="MFD3263963.1"/>
    <property type="molecule type" value="Genomic_DNA"/>
</dbReference>
<dbReference type="SUPFAM" id="SSF81342">
    <property type="entry name" value="Transmembrane di-heme cytochromes"/>
    <property type="match status" value="1"/>
</dbReference>
<keyword evidence="5 7" id="KW-0472">Membrane</keyword>
<dbReference type="InterPro" id="IPR016174">
    <property type="entry name" value="Di-haem_cyt_TM"/>
</dbReference>
<evidence type="ECO:0000256" key="5">
    <source>
        <dbReference type="ARBA" id="ARBA00023136"/>
    </source>
</evidence>
<feature type="compositionally biased region" description="Pro residues" evidence="6">
    <location>
        <begin position="10"/>
        <end position="21"/>
    </location>
</feature>
<gene>
    <name evidence="9" type="ORF">OCL97_08320</name>
</gene>
<keyword evidence="2" id="KW-1003">Cell membrane</keyword>
<dbReference type="RefSeq" id="WP_377369265.1">
    <property type="nucleotide sequence ID" value="NZ_JAOTJD010000012.1"/>
</dbReference>
<sequence>MARTVLGLNPPRPDTLTPPSPPARVKVWDPVVRLFHWTLALGCIANLTVLRELKSVHRYVGYAILAAVAVRLVWGFVGTQHARFSDFTPTPRRLGGYLLALARGREPRYVGHNPAGALMMLALIGLVSACGVTGWMMGLDAFWGLRWVETLHEALANTILVMAILHVLAALIESWRHRENLVLAMMTGLKRAPRGNDVCHAPAVD</sequence>
<evidence type="ECO:0000256" key="2">
    <source>
        <dbReference type="ARBA" id="ARBA00022475"/>
    </source>
</evidence>
<evidence type="ECO:0000256" key="1">
    <source>
        <dbReference type="ARBA" id="ARBA00004651"/>
    </source>
</evidence>
<feature type="transmembrane region" description="Helical" evidence="7">
    <location>
        <begin position="59"/>
        <end position="77"/>
    </location>
</feature>
<evidence type="ECO:0000313" key="9">
    <source>
        <dbReference type="EMBL" id="MFD3263963.1"/>
    </source>
</evidence>
<comment type="subcellular location">
    <subcellularLocation>
        <location evidence="1">Cell membrane</location>
        <topology evidence="1">Multi-pass membrane protein</topology>
    </subcellularLocation>
</comment>
<keyword evidence="3 7" id="KW-0812">Transmembrane</keyword>
<evidence type="ECO:0000313" key="10">
    <source>
        <dbReference type="Proteomes" id="UP001598130"/>
    </source>
</evidence>
<accession>A0ABW6CLL4</accession>
<dbReference type="Pfam" id="PF01292">
    <property type="entry name" value="Ni_hydr_CYTB"/>
    <property type="match status" value="1"/>
</dbReference>
<evidence type="ECO:0000256" key="3">
    <source>
        <dbReference type="ARBA" id="ARBA00022692"/>
    </source>
</evidence>
<organism evidence="9 10">
    <name type="scientific">Phenylobacterium ferrooxidans</name>
    <dbReference type="NCBI Taxonomy" id="2982689"/>
    <lineage>
        <taxon>Bacteria</taxon>
        <taxon>Pseudomonadati</taxon>
        <taxon>Pseudomonadota</taxon>
        <taxon>Alphaproteobacteria</taxon>
        <taxon>Caulobacterales</taxon>
        <taxon>Caulobacteraceae</taxon>
        <taxon>Phenylobacterium</taxon>
    </lineage>
</organism>
<evidence type="ECO:0000256" key="7">
    <source>
        <dbReference type="SAM" id="Phobius"/>
    </source>
</evidence>
<keyword evidence="4 7" id="KW-1133">Transmembrane helix</keyword>
<protein>
    <submittedName>
        <fullName evidence="9">Cytochrome b/b6 domain-containing protein</fullName>
    </submittedName>
</protein>
<feature type="transmembrane region" description="Helical" evidence="7">
    <location>
        <begin position="117"/>
        <end position="142"/>
    </location>
</feature>
<dbReference type="Gene3D" id="1.20.950.20">
    <property type="entry name" value="Transmembrane di-heme cytochromes, Chain C"/>
    <property type="match status" value="1"/>
</dbReference>
<dbReference type="Proteomes" id="UP001598130">
    <property type="component" value="Unassembled WGS sequence"/>
</dbReference>
<keyword evidence="10" id="KW-1185">Reference proteome</keyword>
<feature type="region of interest" description="Disordered" evidence="6">
    <location>
        <begin position="1"/>
        <end position="21"/>
    </location>
</feature>
<evidence type="ECO:0000256" key="6">
    <source>
        <dbReference type="SAM" id="MobiDB-lite"/>
    </source>
</evidence>
<comment type="caution">
    <text evidence="9">The sequence shown here is derived from an EMBL/GenBank/DDBJ whole genome shotgun (WGS) entry which is preliminary data.</text>
</comment>
<name>A0ABW6CLL4_9CAUL</name>
<dbReference type="InterPro" id="IPR011577">
    <property type="entry name" value="Cyt_b561_bac/Ni-Hgenase"/>
</dbReference>
<feature type="transmembrane region" description="Helical" evidence="7">
    <location>
        <begin position="154"/>
        <end position="172"/>
    </location>
</feature>
<evidence type="ECO:0000259" key="8">
    <source>
        <dbReference type="Pfam" id="PF01292"/>
    </source>
</evidence>
<proteinExistence type="predicted"/>
<evidence type="ECO:0000256" key="4">
    <source>
        <dbReference type="ARBA" id="ARBA00022989"/>
    </source>
</evidence>
<reference evidence="9 10" key="1">
    <citation type="submission" date="2022-09" db="EMBL/GenBank/DDBJ databases">
        <title>New species of Phenylobacterium.</title>
        <authorList>
            <person name="Mieszkin S."/>
        </authorList>
    </citation>
    <scope>NUCLEOTIDE SEQUENCE [LARGE SCALE GENOMIC DNA]</scope>
    <source>
        <strain evidence="9 10">HK31-G</strain>
    </source>
</reference>
<dbReference type="PANTHER" id="PTHR30485:SF2">
    <property type="entry name" value="BLL0597 PROTEIN"/>
    <property type="match status" value="1"/>
</dbReference>
<feature type="domain" description="Cytochrome b561 bacterial/Ni-hydrogenase" evidence="8">
    <location>
        <begin position="27"/>
        <end position="188"/>
    </location>
</feature>